<reference evidence="11" key="1">
    <citation type="submission" date="2024-06" db="EMBL/GenBank/DDBJ databases">
        <title>Streptomyces sp. strain HUAS MG91 genome sequences.</title>
        <authorList>
            <person name="Mo P."/>
        </authorList>
    </citation>
    <scope>NUCLEOTIDE SEQUENCE</scope>
    <source>
        <strain evidence="11">HUAS MG91</strain>
    </source>
</reference>
<dbReference type="EMBL" id="CP159534">
    <property type="protein sequence ID" value="XCJ71010.1"/>
    <property type="molecule type" value="Genomic_DNA"/>
</dbReference>
<dbReference type="SUPFAM" id="SSF52151">
    <property type="entry name" value="FabD/lysophospholipase-like"/>
    <property type="match status" value="1"/>
</dbReference>
<evidence type="ECO:0000256" key="6">
    <source>
        <dbReference type="ARBA" id="ARBA00023268"/>
    </source>
</evidence>
<dbReference type="InterPro" id="IPR050091">
    <property type="entry name" value="PKS_NRPS_Biosynth_Enz"/>
</dbReference>
<dbReference type="Pfam" id="PF00698">
    <property type="entry name" value="Acyl_transf_1"/>
    <property type="match status" value="1"/>
</dbReference>
<dbReference type="PANTHER" id="PTHR43775">
    <property type="entry name" value="FATTY ACID SYNTHASE"/>
    <property type="match status" value="1"/>
</dbReference>
<dbReference type="RefSeq" id="WP_353942642.1">
    <property type="nucleotide sequence ID" value="NZ_CP159534.1"/>
</dbReference>
<dbReference type="SMART" id="SM00825">
    <property type="entry name" value="PKS_KS"/>
    <property type="match status" value="1"/>
</dbReference>
<keyword evidence="6" id="KW-0511">Multifunctional enzyme</keyword>
<dbReference type="InterPro" id="IPR001227">
    <property type="entry name" value="Ac_transferase_dom_sf"/>
</dbReference>
<dbReference type="SUPFAM" id="SSF55048">
    <property type="entry name" value="Probable ACP-binding domain of malonyl-CoA ACP transacylase"/>
    <property type="match status" value="1"/>
</dbReference>
<dbReference type="SUPFAM" id="SSF51735">
    <property type="entry name" value="NAD(P)-binding Rossmann-fold domains"/>
    <property type="match status" value="2"/>
</dbReference>
<dbReference type="Gene3D" id="3.30.70.3290">
    <property type="match status" value="1"/>
</dbReference>
<dbReference type="GO" id="GO:0006633">
    <property type="term" value="P:fatty acid biosynthetic process"/>
    <property type="evidence" value="ECO:0007669"/>
    <property type="project" value="InterPro"/>
</dbReference>
<feature type="compositionally biased region" description="Low complexity" evidence="8">
    <location>
        <begin position="1589"/>
        <end position="1599"/>
    </location>
</feature>
<dbReference type="Pfam" id="PF02801">
    <property type="entry name" value="Ketoacyl-synt_C"/>
    <property type="match status" value="1"/>
</dbReference>
<comment type="cofactor">
    <cofactor evidence="1">
        <name>pantetheine 4'-phosphate</name>
        <dbReference type="ChEBI" id="CHEBI:47942"/>
    </cofactor>
</comment>
<dbReference type="InterPro" id="IPR014031">
    <property type="entry name" value="Ketoacyl_synth_C"/>
</dbReference>
<dbReference type="Pfam" id="PF00109">
    <property type="entry name" value="ketoacyl-synt"/>
    <property type="match status" value="1"/>
</dbReference>
<dbReference type="InterPro" id="IPR015083">
    <property type="entry name" value="NorB/c/GfsB-D-like_docking"/>
</dbReference>
<dbReference type="InterPro" id="IPR014030">
    <property type="entry name" value="Ketoacyl_synth_N"/>
</dbReference>
<keyword evidence="2" id="KW-0596">Phosphopantetheine</keyword>
<dbReference type="InterPro" id="IPR016035">
    <property type="entry name" value="Acyl_Trfase/lysoPLipase"/>
</dbReference>
<feature type="domain" description="Ketosynthase family 3 (KS3)" evidence="10">
    <location>
        <begin position="33"/>
        <end position="456"/>
    </location>
</feature>
<feature type="region of interest" description="Disordered" evidence="8">
    <location>
        <begin position="1570"/>
        <end position="1599"/>
    </location>
</feature>
<dbReference type="InterPro" id="IPR020841">
    <property type="entry name" value="PKS_Beta-ketoAc_synthase_dom"/>
</dbReference>
<dbReference type="CDD" id="cd08953">
    <property type="entry name" value="KR_2_SDR_x"/>
    <property type="match status" value="1"/>
</dbReference>
<dbReference type="GO" id="GO:0004315">
    <property type="term" value="F:3-oxoacyl-[acyl-carrier-protein] synthase activity"/>
    <property type="evidence" value="ECO:0007669"/>
    <property type="project" value="InterPro"/>
</dbReference>
<proteinExistence type="predicted"/>
<evidence type="ECO:0000256" key="3">
    <source>
        <dbReference type="ARBA" id="ARBA00022553"/>
    </source>
</evidence>
<dbReference type="InterPro" id="IPR020806">
    <property type="entry name" value="PKS_PP-bd"/>
</dbReference>
<protein>
    <submittedName>
        <fullName evidence="11">SDR family NAD(P)-dependent oxidoreductase</fullName>
    </submittedName>
</protein>
<dbReference type="Gene3D" id="3.40.50.720">
    <property type="entry name" value="NAD(P)-binding Rossmann-like Domain"/>
    <property type="match status" value="1"/>
</dbReference>
<dbReference type="InterPro" id="IPR014043">
    <property type="entry name" value="Acyl_transferase_dom"/>
</dbReference>
<dbReference type="SUPFAM" id="SSF47336">
    <property type="entry name" value="ACP-like"/>
    <property type="match status" value="1"/>
</dbReference>
<dbReference type="Gene3D" id="3.40.366.10">
    <property type="entry name" value="Malonyl-Coenzyme A Acyl Carrier Protein, domain 2"/>
    <property type="match status" value="1"/>
</dbReference>
<dbReference type="GO" id="GO:0004312">
    <property type="term" value="F:fatty acid synthase activity"/>
    <property type="evidence" value="ECO:0007669"/>
    <property type="project" value="TreeGrafter"/>
</dbReference>
<dbReference type="PANTHER" id="PTHR43775:SF51">
    <property type="entry name" value="INACTIVE PHENOLPHTHIOCEROL SYNTHESIS POLYKETIDE SYNTHASE TYPE I PKS1-RELATED"/>
    <property type="match status" value="1"/>
</dbReference>
<evidence type="ECO:0000259" key="10">
    <source>
        <dbReference type="PROSITE" id="PS52004"/>
    </source>
</evidence>
<evidence type="ECO:0000256" key="2">
    <source>
        <dbReference type="ARBA" id="ARBA00022450"/>
    </source>
</evidence>
<dbReference type="PROSITE" id="PS50075">
    <property type="entry name" value="CARRIER"/>
    <property type="match status" value="1"/>
</dbReference>
<evidence type="ECO:0000259" key="9">
    <source>
        <dbReference type="PROSITE" id="PS50075"/>
    </source>
</evidence>
<dbReference type="GO" id="GO:0033068">
    <property type="term" value="P:macrolide biosynthetic process"/>
    <property type="evidence" value="ECO:0007669"/>
    <property type="project" value="UniProtKB-ARBA"/>
</dbReference>
<dbReference type="SUPFAM" id="SSF53901">
    <property type="entry name" value="Thiolase-like"/>
    <property type="match status" value="1"/>
</dbReference>
<feature type="compositionally biased region" description="Basic and acidic residues" evidence="8">
    <location>
        <begin position="1578"/>
        <end position="1587"/>
    </location>
</feature>
<dbReference type="Pfam" id="PF22621">
    <property type="entry name" value="CurL-like_PKS_C"/>
    <property type="match status" value="1"/>
</dbReference>
<evidence type="ECO:0000313" key="11">
    <source>
        <dbReference type="EMBL" id="XCJ71010.1"/>
    </source>
</evidence>
<evidence type="ECO:0000256" key="8">
    <source>
        <dbReference type="SAM" id="MobiDB-lite"/>
    </source>
</evidence>
<dbReference type="InterPro" id="IPR036299">
    <property type="entry name" value="Polyketide_synth_docking_sf"/>
</dbReference>
<dbReference type="Pfam" id="PF08990">
    <property type="entry name" value="Docking"/>
    <property type="match status" value="1"/>
</dbReference>
<keyword evidence="3" id="KW-0597">Phosphoprotein</keyword>
<dbReference type="GO" id="GO:0031177">
    <property type="term" value="F:phosphopantetheine binding"/>
    <property type="evidence" value="ECO:0007669"/>
    <property type="project" value="InterPro"/>
</dbReference>
<evidence type="ECO:0000256" key="4">
    <source>
        <dbReference type="ARBA" id="ARBA00022679"/>
    </source>
</evidence>
<dbReference type="SMART" id="SM00822">
    <property type="entry name" value="PKS_KR"/>
    <property type="match status" value="1"/>
</dbReference>
<dbReference type="PROSITE" id="PS00606">
    <property type="entry name" value="KS3_1"/>
    <property type="match status" value="1"/>
</dbReference>
<dbReference type="PROSITE" id="PS52004">
    <property type="entry name" value="KS3_2"/>
    <property type="match status" value="1"/>
</dbReference>
<dbReference type="CDD" id="cd00833">
    <property type="entry name" value="PKS"/>
    <property type="match status" value="1"/>
</dbReference>
<dbReference type="Gene3D" id="3.40.47.10">
    <property type="match status" value="1"/>
</dbReference>
<dbReference type="Gene3D" id="1.10.1200.10">
    <property type="entry name" value="ACP-like"/>
    <property type="match status" value="1"/>
</dbReference>
<evidence type="ECO:0000256" key="1">
    <source>
        <dbReference type="ARBA" id="ARBA00001957"/>
    </source>
</evidence>
<dbReference type="InterPro" id="IPR036736">
    <property type="entry name" value="ACP-like_sf"/>
</dbReference>
<dbReference type="KEGG" id="stac:ABII15_13955"/>
<evidence type="ECO:0000256" key="7">
    <source>
        <dbReference type="ARBA" id="ARBA00023315"/>
    </source>
</evidence>
<evidence type="ECO:0000256" key="5">
    <source>
        <dbReference type="ARBA" id="ARBA00023194"/>
    </source>
</evidence>
<dbReference type="InterPro" id="IPR013968">
    <property type="entry name" value="PKS_KR"/>
</dbReference>
<dbReference type="InterPro" id="IPR057326">
    <property type="entry name" value="KR_dom"/>
</dbReference>
<organism evidence="11">
    <name type="scientific">Streptomyces tabacisoli</name>
    <dbReference type="NCBI Taxonomy" id="3156398"/>
    <lineage>
        <taxon>Bacteria</taxon>
        <taxon>Bacillati</taxon>
        <taxon>Actinomycetota</taxon>
        <taxon>Actinomycetes</taxon>
        <taxon>Kitasatosporales</taxon>
        <taxon>Streptomycetaceae</taxon>
        <taxon>Streptomyces</taxon>
    </lineage>
</organism>
<dbReference type="SMART" id="SM00823">
    <property type="entry name" value="PKS_PP"/>
    <property type="match status" value="1"/>
</dbReference>
<feature type="domain" description="Carrier" evidence="9">
    <location>
        <begin position="1493"/>
        <end position="1568"/>
    </location>
</feature>
<dbReference type="InterPro" id="IPR016039">
    <property type="entry name" value="Thiolase-like"/>
</dbReference>
<sequence length="1599" mass="168157">MATEDKLRDYLKRATTDLARTRRRVTELEERATEPLAIVGMACRYPDADGVDAYWDLISNGRDAVTDVPPERFRIEPYEEEYGVYTRRGAFLKDIAGWDAELFGMSPQESVRMDPQHRLLMELVWEAMENAGTPPERLAGTRTGVMIGLFDTFQYGRLQTERQGPVAYTDPYLVQGSSPSVASGRIAYHFDLRGPTLTVDTACSSSLVSVHLAAQSLRRDECELAIAGGVSLAMIQPDTSFVYACASSMLSPDGECRTFDAGASGYVMGEGGGVVVLERLSSALRNGHRIHAVLRGSAVNQDGHSNGLTAPNRAAQAAVIKEALAAAAVEPGEVSYVEAHGSATRLGDAIELGALHDVFKDRPADRPLAVGAVKTNIGHTLSAAGVAGLIKTVLVLKHGVVPPNLHQTAPAEAVPEDGTVRPAVRSHPLVEDGRRRVAGVSSFGWSGTNAHLVLEAAPEPAAPAAESAEPLPPRAEVFTVSAAGPDALRARLGELAERIGTPDGTRLADLAYTLREGRSAQEFRRAVVATGHQEAAALLAGAAAEPGEPGVRRGRGRPRVAFLLPGTGDQYAGLGRGLYRDEPVFAAAVDRCIAVADGCGVDLRPAFFPEEAAPSGAPDLAALLGRASAAPEEADDPLHHAEVAHPFLFSVEYALAVLLRHWGITPDVLIGYSLGEYVAACLAGVFTPEDALRIVIERARLIEAAEPGRMLAVSVGEQETRAALAQCGATVDVAALNGPHMTVLSGRPDEIERVQRHLTERSVACRPLRSAHAFHSTLLEPARARLAALIADVPRAEPTGTIVSNLTGTRLTAAQATDPEYWAEHLVRPVRFADGIAHCATLGVDVYVELGAGQTLGGLVRQNGPGQAHAVFGTLPAPWPAQNRKDARGALLETCARVWETGVDVSWPALRTAGAALTDLPGYPFQRTRFWPEPATGPVTAPGTGPADDGRADPTDACYAPTWQRDVAHDVLAPALDGPLVVLGDGGGTGAALADLAAAAGTPVLEVVAGTGPRRDGRRLVIDPADPAHHKEVLTAAAALGSGPLHLAHLWSLDSRATTGPEAQAEETALRTAVTRGFDTLLLAFQALADTAGGRETRLLTVTAGAVEVTGGDVTAPERSLVHGLGRILRSEHPALRWRGLDLETGPDLPEAAVALGHELRRGPWTDPETDTGADALAAVRRGRRWLRGWGRIDLPAAPPAVWRPDGTYLITGGTRGLGLTLARHLVDSGVRRLALVGRTPLDRAAPDDGTPAARTLREVAALEAAGAEVLLLTADAGVPEQLRGALRRCREHFGALHGVVHAAGVPAGGLAVRGTPERTAAVLAPKVLAMAPLAELTGPAAPEDERLELLVLYSSAVTVLGGLGEGDYCAANTVLDAYAARLADAAPGTRVLSVAWSPWQHDAWGAEAEDGLAERVRAYRGTYGFTDEGGCRLLDRLIAGARGPVLALRQPLDAARRAWESLSDLDAPAGTAREAVGTTRFPRPHLRSAYVAPAAGLESTVADVWSAYLGLEQVGVHDPFFELGGNSLIGLSMVAALEKRLSRPVAPALLFEHPTVAAMTAALAGASADATAARDTGSGDRMERRRQALGARRAAARA</sequence>
<dbReference type="InterPro" id="IPR036291">
    <property type="entry name" value="NAD(P)-bd_dom_sf"/>
</dbReference>
<dbReference type="InterPro" id="IPR016036">
    <property type="entry name" value="Malonyl_transacylase_ACP-bd"/>
</dbReference>
<dbReference type="InterPro" id="IPR018201">
    <property type="entry name" value="Ketoacyl_synth_AS"/>
</dbReference>
<dbReference type="InterPro" id="IPR009081">
    <property type="entry name" value="PP-bd_ACP"/>
</dbReference>
<gene>
    <name evidence="11" type="ORF">ABII15_13955</name>
</gene>
<keyword evidence="7" id="KW-0012">Acyltransferase</keyword>
<accession>A0AAU8IS33</accession>
<keyword evidence="5" id="KW-0045">Antibiotic biosynthesis</keyword>
<dbReference type="Pfam" id="PF08659">
    <property type="entry name" value="KR"/>
    <property type="match status" value="1"/>
</dbReference>
<name>A0AAU8IS33_9ACTN</name>
<dbReference type="Pfam" id="PF00550">
    <property type="entry name" value="PP-binding"/>
    <property type="match status" value="1"/>
</dbReference>
<dbReference type="SMART" id="SM00827">
    <property type="entry name" value="PKS_AT"/>
    <property type="match status" value="1"/>
</dbReference>
<keyword evidence="4" id="KW-0808">Transferase</keyword>
<dbReference type="SUPFAM" id="SSF101173">
    <property type="entry name" value="Docking domain B of the erythromycin polyketide synthase (DEBS)"/>
    <property type="match status" value="1"/>
</dbReference>